<name>A0A6C1K9Y5_XANAU</name>
<dbReference type="PANTHER" id="PTHR30383:SF5">
    <property type="entry name" value="SGNH HYDROLASE-TYPE ESTERASE DOMAIN-CONTAINING PROTEIN"/>
    <property type="match status" value="1"/>
</dbReference>
<feature type="transmembrane region" description="Helical" evidence="2">
    <location>
        <begin position="78"/>
        <end position="96"/>
    </location>
</feature>
<dbReference type="GO" id="GO:0004622">
    <property type="term" value="F:phosphatidylcholine lysophospholipase activity"/>
    <property type="evidence" value="ECO:0007669"/>
    <property type="project" value="TreeGrafter"/>
</dbReference>
<feature type="region of interest" description="Disordered" evidence="1">
    <location>
        <begin position="37"/>
        <end position="67"/>
    </location>
</feature>
<keyword evidence="2" id="KW-0472">Membrane</keyword>
<dbReference type="InterPro" id="IPR051532">
    <property type="entry name" value="Ester_Hydrolysis_Enzymes"/>
</dbReference>
<feature type="domain" description="SGNH hydrolase-type esterase" evidence="3">
    <location>
        <begin position="124"/>
        <end position="266"/>
    </location>
</feature>
<dbReference type="SUPFAM" id="SSF52266">
    <property type="entry name" value="SGNH hydrolase"/>
    <property type="match status" value="1"/>
</dbReference>
<dbReference type="OrthoDB" id="9786188at2"/>
<gene>
    <name evidence="4" type="ORF">FBQ73_19560</name>
</gene>
<dbReference type="InterPro" id="IPR013830">
    <property type="entry name" value="SGNH_hydro"/>
</dbReference>
<reference evidence="4 5" key="1">
    <citation type="submission" date="2019-05" db="EMBL/GenBank/DDBJ databases">
        <authorList>
            <person name="Zhou X."/>
        </authorList>
    </citation>
    <scope>NUCLEOTIDE SEQUENCE [LARGE SCALE GENOMIC DNA]</scope>
    <source>
        <strain evidence="4 5">DSM 432</strain>
    </source>
</reference>
<evidence type="ECO:0000256" key="1">
    <source>
        <dbReference type="SAM" id="MobiDB-lite"/>
    </source>
</evidence>
<evidence type="ECO:0000259" key="3">
    <source>
        <dbReference type="Pfam" id="PF13472"/>
    </source>
</evidence>
<evidence type="ECO:0000256" key="2">
    <source>
        <dbReference type="SAM" id="Phobius"/>
    </source>
</evidence>
<keyword evidence="2" id="KW-1133">Transmembrane helix</keyword>
<protein>
    <recommendedName>
        <fullName evidence="3">SGNH hydrolase-type esterase domain-containing protein</fullName>
    </recommendedName>
</protein>
<organism evidence="4 5">
    <name type="scientific">Xanthobacter autotrophicus</name>
    <dbReference type="NCBI Taxonomy" id="280"/>
    <lineage>
        <taxon>Bacteria</taxon>
        <taxon>Pseudomonadati</taxon>
        <taxon>Pseudomonadota</taxon>
        <taxon>Alphaproteobacteria</taxon>
        <taxon>Hyphomicrobiales</taxon>
        <taxon>Xanthobacteraceae</taxon>
        <taxon>Xanthobacter</taxon>
    </lineage>
</organism>
<evidence type="ECO:0000313" key="5">
    <source>
        <dbReference type="Proteomes" id="UP000305131"/>
    </source>
</evidence>
<dbReference type="PANTHER" id="PTHR30383">
    <property type="entry name" value="THIOESTERASE 1/PROTEASE 1/LYSOPHOSPHOLIPASE L1"/>
    <property type="match status" value="1"/>
</dbReference>
<dbReference type="InterPro" id="IPR036514">
    <property type="entry name" value="SGNH_hydro_sf"/>
</dbReference>
<dbReference type="Gene3D" id="3.40.50.1110">
    <property type="entry name" value="SGNH hydrolase"/>
    <property type="match status" value="1"/>
</dbReference>
<dbReference type="Pfam" id="PF13472">
    <property type="entry name" value="Lipase_GDSL_2"/>
    <property type="match status" value="1"/>
</dbReference>
<dbReference type="EMBL" id="VAUP01000038">
    <property type="protein sequence ID" value="TLX41129.1"/>
    <property type="molecule type" value="Genomic_DNA"/>
</dbReference>
<proteinExistence type="predicted"/>
<feature type="compositionally biased region" description="Low complexity" evidence="1">
    <location>
        <begin position="41"/>
        <end position="57"/>
    </location>
</feature>
<dbReference type="Proteomes" id="UP000305131">
    <property type="component" value="Unassembled WGS sequence"/>
</dbReference>
<dbReference type="AlphaFoldDB" id="A0A6C1K9Y5"/>
<evidence type="ECO:0000313" key="4">
    <source>
        <dbReference type="EMBL" id="TLX41129.1"/>
    </source>
</evidence>
<comment type="caution">
    <text evidence="4">The sequence shown here is derived from an EMBL/GenBank/DDBJ whole genome shotgun (WGS) entry which is preliminary data.</text>
</comment>
<accession>A0A6C1K9Y5</accession>
<keyword evidence="2" id="KW-0812">Transmembrane</keyword>
<sequence>MLRWRGFGHRISARVRTSRGIKKHWAAQQLHSIHERRSVMTEPSAPTVAAPAEPTTTRGADKRGADKRRVDPARLRRLLMWALAMGGIIGLGLILWHRVPLHTRMIWQTYRTTLFSGAPVLAIGDSITFQAAPSHLCGAKVVNAGIPGDQIDDLLARAPMFSRLATPRQVVVAIGVNDARTGHMDIATWTAKYRTLLGYFPQSGLVLVEINPVDLSHPGYLPVHDRDFIASQNAAIRALARETGARVVTAPAISPTMDGLHPDKTGVALWQERLAGVACAG</sequence>